<organism evidence="2 3">
    <name type="scientific">Anopheles culicifacies</name>
    <dbReference type="NCBI Taxonomy" id="139723"/>
    <lineage>
        <taxon>Eukaryota</taxon>
        <taxon>Metazoa</taxon>
        <taxon>Ecdysozoa</taxon>
        <taxon>Arthropoda</taxon>
        <taxon>Hexapoda</taxon>
        <taxon>Insecta</taxon>
        <taxon>Pterygota</taxon>
        <taxon>Neoptera</taxon>
        <taxon>Endopterygota</taxon>
        <taxon>Diptera</taxon>
        <taxon>Nematocera</taxon>
        <taxon>Culicoidea</taxon>
        <taxon>Culicidae</taxon>
        <taxon>Anophelinae</taxon>
        <taxon>Anopheles</taxon>
        <taxon>culicifacies species complex</taxon>
    </lineage>
</organism>
<feature type="region of interest" description="Disordered" evidence="1">
    <location>
        <begin position="1"/>
        <end position="97"/>
    </location>
</feature>
<feature type="compositionally biased region" description="Basic and acidic residues" evidence="1">
    <location>
        <begin position="9"/>
        <end position="25"/>
    </location>
</feature>
<dbReference type="AlphaFoldDB" id="A0A182MLY8"/>
<keyword evidence="3" id="KW-1185">Reference proteome</keyword>
<accession>A0A182MLY8</accession>
<dbReference type="EnsemblMetazoa" id="ACUA021452-RA">
    <property type="protein sequence ID" value="ACUA021452-PA"/>
    <property type="gene ID" value="ACUA021452"/>
</dbReference>
<reference evidence="3" key="1">
    <citation type="submission" date="2013-09" db="EMBL/GenBank/DDBJ databases">
        <title>The Genome Sequence of Anopheles culicifacies species A.</title>
        <authorList>
            <consortium name="The Broad Institute Genomics Platform"/>
            <person name="Neafsey D.E."/>
            <person name="Besansky N."/>
            <person name="Howell P."/>
            <person name="Walton C."/>
            <person name="Young S.K."/>
            <person name="Zeng Q."/>
            <person name="Gargeya S."/>
            <person name="Fitzgerald M."/>
            <person name="Haas B."/>
            <person name="Abouelleil A."/>
            <person name="Allen A.W."/>
            <person name="Alvarado L."/>
            <person name="Arachchi H.M."/>
            <person name="Berlin A.M."/>
            <person name="Chapman S.B."/>
            <person name="Gainer-Dewar J."/>
            <person name="Goldberg J."/>
            <person name="Griggs A."/>
            <person name="Gujja S."/>
            <person name="Hansen M."/>
            <person name="Howarth C."/>
            <person name="Imamovic A."/>
            <person name="Ireland A."/>
            <person name="Larimer J."/>
            <person name="McCowan C."/>
            <person name="Murphy C."/>
            <person name="Pearson M."/>
            <person name="Poon T.W."/>
            <person name="Priest M."/>
            <person name="Roberts A."/>
            <person name="Saif S."/>
            <person name="Shea T."/>
            <person name="Sisk P."/>
            <person name="Sykes S."/>
            <person name="Wortman J."/>
            <person name="Nusbaum C."/>
            <person name="Birren B."/>
        </authorList>
    </citation>
    <scope>NUCLEOTIDE SEQUENCE [LARGE SCALE GENOMIC DNA]</scope>
    <source>
        <strain evidence="3">A-37</strain>
    </source>
</reference>
<name>A0A182MLY8_9DIPT</name>
<evidence type="ECO:0000256" key="1">
    <source>
        <dbReference type="SAM" id="MobiDB-lite"/>
    </source>
</evidence>
<dbReference type="VEuPathDB" id="VectorBase:ACUA021452"/>
<proteinExistence type="predicted"/>
<feature type="compositionally biased region" description="Polar residues" evidence="1">
    <location>
        <begin position="87"/>
        <end position="97"/>
    </location>
</feature>
<feature type="compositionally biased region" description="Basic and acidic residues" evidence="1">
    <location>
        <begin position="39"/>
        <end position="54"/>
    </location>
</feature>
<protein>
    <submittedName>
        <fullName evidence="2">Uncharacterized protein</fullName>
    </submittedName>
</protein>
<dbReference type="Proteomes" id="UP000075883">
    <property type="component" value="Unassembled WGS sequence"/>
</dbReference>
<reference evidence="2" key="2">
    <citation type="submission" date="2020-05" db="UniProtKB">
        <authorList>
            <consortium name="EnsemblMetazoa"/>
        </authorList>
    </citation>
    <scope>IDENTIFICATION</scope>
    <source>
        <strain evidence="2">A-37</strain>
    </source>
</reference>
<feature type="compositionally biased region" description="Polar residues" evidence="1">
    <location>
        <begin position="55"/>
        <end position="70"/>
    </location>
</feature>
<dbReference type="EMBL" id="AXCM01015100">
    <property type="status" value="NOT_ANNOTATED_CDS"/>
    <property type="molecule type" value="Genomic_DNA"/>
</dbReference>
<sequence>MESTQRYDTAPRRYDRDRRQRDDTTPRGNGMESTQRYDTAPRRYDRDWRQRDVTTQRGNGMESMHQQGRASRNYDVAPNRYDDNHRNSQYTRPTSSEYNEIRWNPTVRRIERSSQASFRAPETVYKFKK</sequence>
<evidence type="ECO:0000313" key="2">
    <source>
        <dbReference type="EnsemblMetazoa" id="ACUA021452-PA"/>
    </source>
</evidence>
<evidence type="ECO:0000313" key="3">
    <source>
        <dbReference type="Proteomes" id="UP000075883"/>
    </source>
</evidence>